<comment type="caution">
    <text evidence="1">The sequence shown here is derived from an EMBL/GenBank/DDBJ whole genome shotgun (WGS) entry which is preliminary data.</text>
</comment>
<keyword evidence="2" id="KW-1185">Reference proteome</keyword>
<evidence type="ECO:0000313" key="2">
    <source>
        <dbReference type="Proteomes" id="UP001215598"/>
    </source>
</evidence>
<feature type="non-terminal residue" evidence="1">
    <location>
        <position position="109"/>
    </location>
</feature>
<proteinExistence type="predicted"/>
<sequence>MGSFSAIYAVIWAHTKIQLQNNRRNAVKRVMQERGFAPHHFGEASRALAVGNFSAVYAVIWAGGGGGGLHTEIRLQTDRLNLRRDSERSSLWIGKMVGLHPAPDPGGTE</sequence>
<dbReference type="EMBL" id="JARKIB010000291">
    <property type="protein sequence ID" value="KAJ7716465.1"/>
    <property type="molecule type" value="Genomic_DNA"/>
</dbReference>
<evidence type="ECO:0000313" key="1">
    <source>
        <dbReference type="EMBL" id="KAJ7716465.1"/>
    </source>
</evidence>
<dbReference type="AlphaFoldDB" id="A0AAD7HAN6"/>
<dbReference type="Proteomes" id="UP001215598">
    <property type="component" value="Unassembled WGS sequence"/>
</dbReference>
<accession>A0AAD7HAN6</accession>
<gene>
    <name evidence="1" type="ORF">B0H16DRAFT_1476759</name>
</gene>
<name>A0AAD7HAN6_9AGAR</name>
<reference evidence="1" key="1">
    <citation type="submission" date="2023-03" db="EMBL/GenBank/DDBJ databases">
        <title>Massive genome expansion in bonnet fungi (Mycena s.s.) driven by repeated elements and novel gene families across ecological guilds.</title>
        <authorList>
            <consortium name="Lawrence Berkeley National Laboratory"/>
            <person name="Harder C.B."/>
            <person name="Miyauchi S."/>
            <person name="Viragh M."/>
            <person name="Kuo A."/>
            <person name="Thoen E."/>
            <person name="Andreopoulos B."/>
            <person name="Lu D."/>
            <person name="Skrede I."/>
            <person name="Drula E."/>
            <person name="Henrissat B."/>
            <person name="Morin E."/>
            <person name="Kohler A."/>
            <person name="Barry K."/>
            <person name="LaButti K."/>
            <person name="Morin E."/>
            <person name="Salamov A."/>
            <person name="Lipzen A."/>
            <person name="Mereny Z."/>
            <person name="Hegedus B."/>
            <person name="Baldrian P."/>
            <person name="Stursova M."/>
            <person name="Weitz H."/>
            <person name="Taylor A."/>
            <person name="Grigoriev I.V."/>
            <person name="Nagy L.G."/>
            <person name="Martin F."/>
            <person name="Kauserud H."/>
        </authorList>
    </citation>
    <scope>NUCLEOTIDE SEQUENCE</scope>
    <source>
        <strain evidence="1">CBHHK182m</strain>
    </source>
</reference>
<protein>
    <submittedName>
        <fullName evidence="1">Uncharacterized protein</fullName>
    </submittedName>
</protein>
<organism evidence="1 2">
    <name type="scientific">Mycena metata</name>
    <dbReference type="NCBI Taxonomy" id="1033252"/>
    <lineage>
        <taxon>Eukaryota</taxon>
        <taxon>Fungi</taxon>
        <taxon>Dikarya</taxon>
        <taxon>Basidiomycota</taxon>
        <taxon>Agaricomycotina</taxon>
        <taxon>Agaricomycetes</taxon>
        <taxon>Agaricomycetidae</taxon>
        <taxon>Agaricales</taxon>
        <taxon>Marasmiineae</taxon>
        <taxon>Mycenaceae</taxon>
        <taxon>Mycena</taxon>
    </lineage>
</organism>